<sequence length="839" mass="98389">MKELKYANLEGRTALIEKLVEDYMNSSASEVSVILGNHGSGKTYVIYETINEILKRNKLRNKIQVFVPQDDELATYVSSKCLSVENIEANISLPLRFGIGFDISAAISKNNTKSQFNYISSLLRKNFSSDILICVPKYLKQDRKIRILIKLIIDNLQQLKKSFKHKIFFLISDVDKLCINDFISCTSINEYFLEDYEEDDILQYLINKHGIVTNKTELLDKIKQIKKICASNLKLVDFLYVDFVEQDISFFRALDSVVTYRLTQLKDDGLKGNISEDDMEDIILTSSLSIKSFGSDEIALVSDKPSNLVRKSLQLAENQVLLKSNSLHFYNFTCEEIQEILRKKLFCKNKERYLDYYNYYCVNEEDQYYFRAYYLWAYDNCMKDEIFALLILAYSNALKLIDLQCIQKIDSFFDTDKCSLKFSKDYRQIKTFYTMVNSDSTNFDDLKSFYDNLQRDYYELPLKAELARAFFHFMYKHLLPWDMTLKHTLSQLLQYANEKISLSLSPHPVKINPIDESVLRLRIIYDIAPFILDSLNDIELFRNLYNLISELSHRIQISSSGRSIAKYMENVFNRKAFLFVNQMQCGIFYDKAKKYFIDNNIWDEYCITLICEAGTDIVIQKYEEAMKCCYKAKRIALEKGIVIPLPQKLANNAIISNFLLYESKHSEKECLKYAQKTCKKLRKFLCRVPCATEFVIVTNICSLYIYSGDIAEYSEYKKYLEHLMECENVANLKDDDIDDFYRYYFAWFEIYKCILESKWNEANAIADNLQGFVPSLFKKQEVFWDKKLLALNKLLENKSFVNGYNFCKNLVPLNRRASELAVFFCRGLMLSDLQYTSYD</sequence>
<protein>
    <submittedName>
        <fullName evidence="1">Uncharacterized protein</fullName>
    </submittedName>
</protein>
<reference evidence="1 2" key="1">
    <citation type="submission" date="2019-07" db="EMBL/GenBank/DDBJ databases">
        <authorList>
            <person name="Hibberd C M."/>
            <person name="Gehrig L. J."/>
            <person name="Chang H.-W."/>
            <person name="Venkatesh S."/>
        </authorList>
    </citation>
    <scope>NUCLEOTIDE SEQUENCE [LARGE SCALE GENOMIC DNA]</scope>
    <source>
        <strain evidence="1">Ruminococcus_obeum_SSTS_Bg7063</strain>
    </source>
</reference>
<dbReference type="RefSeq" id="WP_144368363.1">
    <property type="nucleotide sequence ID" value="NZ_CABHNB010000008.1"/>
</dbReference>
<keyword evidence="2" id="KW-1185">Reference proteome</keyword>
<evidence type="ECO:0000313" key="1">
    <source>
        <dbReference type="EMBL" id="VUW93398.1"/>
    </source>
</evidence>
<organism evidence="1 2">
    <name type="scientific">Blautia obeum</name>
    <dbReference type="NCBI Taxonomy" id="40520"/>
    <lineage>
        <taxon>Bacteria</taxon>
        <taxon>Bacillati</taxon>
        <taxon>Bacillota</taxon>
        <taxon>Clostridia</taxon>
        <taxon>Lachnospirales</taxon>
        <taxon>Lachnospiraceae</taxon>
        <taxon>Blautia</taxon>
    </lineage>
</organism>
<dbReference type="EMBL" id="CABHNB010000008">
    <property type="protein sequence ID" value="VUW93398.1"/>
    <property type="molecule type" value="Genomic_DNA"/>
</dbReference>
<evidence type="ECO:0000313" key="2">
    <source>
        <dbReference type="Proteomes" id="UP000409147"/>
    </source>
</evidence>
<proteinExistence type="predicted"/>
<gene>
    <name evidence="1" type="ORF">ROSSTS7063_00515</name>
</gene>
<dbReference type="AlphaFoldDB" id="A0A564SF65"/>
<name>A0A564SF65_9FIRM</name>
<accession>A0A564SF65</accession>
<dbReference type="Proteomes" id="UP000409147">
    <property type="component" value="Unassembled WGS sequence"/>
</dbReference>